<evidence type="ECO:0000256" key="12">
    <source>
        <dbReference type="RuleBase" id="RU003783"/>
    </source>
</evidence>
<feature type="site" description="Interaction with substrate tRNA" evidence="11">
    <location>
        <position position="118"/>
    </location>
</feature>
<evidence type="ECO:0000256" key="6">
    <source>
        <dbReference type="ARBA" id="ARBA00022694"/>
    </source>
</evidence>
<comment type="catalytic activity">
    <reaction evidence="10 11 12">
        <text>adenosine(37) in tRNA + dimethylallyl diphosphate = N(6)-dimethylallyladenosine(37) in tRNA + diphosphate</text>
        <dbReference type="Rhea" id="RHEA:26482"/>
        <dbReference type="Rhea" id="RHEA-COMP:10162"/>
        <dbReference type="Rhea" id="RHEA-COMP:10375"/>
        <dbReference type="ChEBI" id="CHEBI:33019"/>
        <dbReference type="ChEBI" id="CHEBI:57623"/>
        <dbReference type="ChEBI" id="CHEBI:74411"/>
        <dbReference type="ChEBI" id="CHEBI:74415"/>
        <dbReference type="EC" id="2.5.1.75"/>
    </reaction>
</comment>
<dbReference type="eggNOG" id="COG0324">
    <property type="taxonomic scope" value="Bacteria"/>
</dbReference>
<accession>A0A1W6BUX8</accession>
<dbReference type="KEGG" id="ccun:CCUN_0215"/>
<keyword evidence="6 11" id="KW-0819">tRNA processing</keyword>
<evidence type="ECO:0000256" key="10">
    <source>
        <dbReference type="ARBA" id="ARBA00049563"/>
    </source>
</evidence>
<dbReference type="Gene3D" id="3.40.50.300">
    <property type="entry name" value="P-loop containing nucleotide triphosphate hydrolases"/>
    <property type="match status" value="1"/>
</dbReference>
<name>A0A1W6BUX8_9BACT</name>
<dbReference type="InterPro" id="IPR027417">
    <property type="entry name" value="P-loop_NTPase"/>
</dbReference>
<keyword evidence="9 11" id="KW-0460">Magnesium</keyword>
<evidence type="ECO:0000256" key="13">
    <source>
        <dbReference type="RuleBase" id="RU003784"/>
    </source>
</evidence>
<keyword evidence="5 11" id="KW-0808">Transferase</keyword>
<comment type="caution">
    <text evidence="11">Lacks conserved residue(s) required for the propagation of feature annotation.</text>
</comment>
<evidence type="ECO:0000256" key="2">
    <source>
        <dbReference type="ARBA" id="ARBA00003213"/>
    </source>
</evidence>
<comment type="function">
    <text evidence="2 11 13">Catalyzes the transfer of a dimethylallyl group onto the adenine at position 37 in tRNAs that read codons beginning with uridine, leading to the formation of N6-(dimethylallyl)adenosine (i(6)A).</text>
</comment>
<dbReference type="InterPro" id="IPR039657">
    <property type="entry name" value="Dimethylallyltransferase"/>
</dbReference>
<evidence type="ECO:0000256" key="9">
    <source>
        <dbReference type="ARBA" id="ARBA00022842"/>
    </source>
</evidence>
<evidence type="ECO:0000313" key="15">
    <source>
        <dbReference type="EMBL" id="ARJ55871.1"/>
    </source>
</evidence>
<dbReference type="PANTHER" id="PTHR11088:SF60">
    <property type="entry name" value="TRNA DIMETHYLALLYLTRANSFERASE"/>
    <property type="match status" value="1"/>
</dbReference>
<comment type="subunit">
    <text evidence="4 11">Monomer.</text>
</comment>
<dbReference type="Pfam" id="PF01715">
    <property type="entry name" value="IPPT"/>
    <property type="match status" value="1"/>
</dbReference>
<feature type="region of interest" description="Interaction with substrate tRNA" evidence="11">
    <location>
        <begin position="34"/>
        <end position="37"/>
    </location>
</feature>
<feature type="binding site" evidence="11">
    <location>
        <begin position="11"/>
        <end position="16"/>
    </location>
    <ligand>
        <name>substrate</name>
    </ligand>
</feature>
<proteinExistence type="inferred from homology"/>
<dbReference type="STRING" id="1121267.CCUN_0215"/>
<keyword evidence="7 11" id="KW-0547">Nucleotide-binding</keyword>
<keyword evidence="8 11" id="KW-0067">ATP-binding</keyword>
<feature type="binding site" evidence="11">
    <location>
        <begin position="9"/>
        <end position="16"/>
    </location>
    <ligand>
        <name>ATP</name>
        <dbReference type="ChEBI" id="CHEBI:30616"/>
    </ligand>
</feature>
<sequence length="289" mass="33501">MFFEFALIGTTASGKTSLANALAKEFKAVILSLDSLCVYKEINIANAKSSAQTLKELDYFGVNLLSVCEHFNVALFIKEYEKAKKIAKEKNTALIITGGTGFYLKTMMQGLSANIEERQSSLSNDEIYHLLKTIDPQFKIEKNDTYRLRKWLNIYESCNEIPSEFLKRTRKKAVIEELLIYEIIWDKELLRKNIQKRTQTMLKNGLIEEANHLFKNFNPSLKPLNSIGLKECKSFLKHEISFNELEYLINTHTAQLAKRQRTFNKKFQSIPLEFDKAFEILRQKLKSFS</sequence>
<dbReference type="RefSeq" id="WP_027305066.1">
    <property type="nucleotide sequence ID" value="NZ_CP020867.1"/>
</dbReference>
<dbReference type="InterPro" id="IPR018022">
    <property type="entry name" value="IPT"/>
</dbReference>
<evidence type="ECO:0000256" key="3">
    <source>
        <dbReference type="ARBA" id="ARBA00005842"/>
    </source>
</evidence>
<dbReference type="PANTHER" id="PTHR11088">
    <property type="entry name" value="TRNA DIMETHYLALLYLTRANSFERASE"/>
    <property type="match status" value="1"/>
</dbReference>
<dbReference type="AlphaFoldDB" id="A0A1W6BUX8"/>
<evidence type="ECO:0000256" key="7">
    <source>
        <dbReference type="ARBA" id="ARBA00022741"/>
    </source>
</evidence>
<evidence type="ECO:0000256" key="14">
    <source>
        <dbReference type="RuleBase" id="RU003785"/>
    </source>
</evidence>
<dbReference type="GO" id="GO:0006400">
    <property type="term" value="P:tRNA modification"/>
    <property type="evidence" value="ECO:0007669"/>
    <property type="project" value="TreeGrafter"/>
</dbReference>
<reference evidence="15 16" key="1">
    <citation type="submission" date="2017-04" db="EMBL/GenBank/DDBJ databases">
        <title>Complete genome sequence of the Campylobacter cuniculorum type strain LMG24588.</title>
        <authorList>
            <person name="Miller W.G."/>
            <person name="Yee E."/>
            <person name="Revez J."/>
            <person name="Bono J.L."/>
            <person name="Rossi M."/>
        </authorList>
    </citation>
    <scope>NUCLEOTIDE SEQUENCE [LARGE SCALE GENOMIC DNA]</scope>
    <source>
        <strain evidence="15 16">LMG 24588</strain>
    </source>
</reference>
<evidence type="ECO:0000256" key="1">
    <source>
        <dbReference type="ARBA" id="ARBA00001946"/>
    </source>
</evidence>
<comment type="similarity">
    <text evidence="3 11 14">Belongs to the IPP transferase family.</text>
</comment>
<dbReference type="SUPFAM" id="SSF52540">
    <property type="entry name" value="P-loop containing nucleoside triphosphate hydrolases"/>
    <property type="match status" value="1"/>
</dbReference>
<dbReference type="Proteomes" id="UP000192902">
    <property type="component" value="Chromosome"/>
</dbReference>
<evidence type="ECO:0000313" key="16">
    <source>
        <dbReference type="Proteomes" id="UP000192902"/>
    </source>
</evidence>
<protein>
    <recommendedName>
        <fullName evidence="11">tRNA dimethylallyltransferase</fullName>
        <ecNumber evidence="11">2.5.1.75</ecNumber>
    </recommendedName>
    <alternativeName>
        <fullName evidence="11">Dimethylallyl diphosphate:tRNA dimethylallyltransferase</fullName>
        <shortName evidence="11">DMAPP:tRNA dimethylallyltransferase</shortName>
        <shortName evidence="11">DMATase</shortName>
    </alternativeName>
    <alternativeName>
        <fullName evidence="11">Isopentenyl-diphosphate:tRNA isopentenyltransferase</fullName>
        <shortName evidence="11">IPP transferase</shortName>
        <shortName evidence="11">IPPT</shortName>
        <shortName evidence="11">IPTase</shortName>
    </alternativeName>
</protein>
<dbReference type="Gene3D" id="1.10.20.140">
    <property type="match status" value="1"/>
</dbReference>
<dbReference type="EMBL" id="CP020867">
    <property type="protein sequence ID" value="ARJ55871.1"/>
    <property type="molecule type" value="Genomic_DNA"/>
</dbReference>
<evidence type="ECO:0000256" key="8">
    <source>
        <dbReference type="ARBA" id="ARBA00022840"/>
    </source>
</evidence>
<organism evidence="15 16">
    <name type="scientific">Campylobacter cuniculorum DSM 23162 = LMG 24588</name>
    <dbReference type="NCBI Taxonomy" id="1121267"/>
    <lineage>
        <taxon>Bacteria</taxon>
        <taxon>Pseudomonadati</taxon>
        <taxon>Campylobacterota</taxon>
        <taxon>Epsilonproteobacteria</taxon>
        <taxon>Campylobacterales</taxon>
        <taxon>Campylobacteraceae</taxon>
        <taxon>Campylobacter</taxon>
    </lineage>
</organism>
<dbReference type="HAMAP" id="MF_00185">
    <property type="entry name" value="IPP_trans"/>
    <property type="match status" value="1"/>
</dbReference>
<feature type="site" description="Interaction with substrate tRNA" evidence="11">
    <location>
        <position position="100"/>
    </location>
</feature>
<dbReference type="EC" id="2.5.1.75" evidence="11"/>
<dbReference type="OrthoDB" id="9776390at2"/>
<dbReference type="GO" id="GO:0052381">
    <property type="term" value="F:tRNA dimethylallyltransferase activity"/>
    <property type="evidence" value="ECO:0007669"/>
    <property type="project" value="UniProtKB-UniRule"/>
</dbReference>
<evidence type="ECO:0000256" key="5">
    <source>
        <dbReference type="ARBA" id="ARBA00022679"/>
    </source>
</evidence>
<gene>
    <name evidence="11 15" type="primary">miaA</name>
    <name evidence="15" type="ORF">CCUN_0215</name>
</gene>
<comment type="cofactor">
    <cofactor evidence="1 11">
        <name>Mg(2+)</name>
        <dbReference type="ChEBI" id="CHEBI:18420"/>
    </cofactor>
</comment>
<dbReference type="NCBIfam" id="TIGR00174">
    <property type="entry name" value="miaA"/>
    <property type="match status" value="1"/>
</dbReference>
<dbReference type="GO" id="GO:0005524">
    <property type="term" value="F:ATP binding"/>
    <property type="evidence" value="ECO:0007669"/>
    <property type="project" value="UniProtKB-UniRule"/>
</dbReference>
<evidence type="ECO:0000256" key="11">
    <source>
        <dbReference type="HAMAP-Rule" id="MF_00185"/>
    </source>
</evidence>
<evidence type="ECO:0000256" key="4">
    <source>
        <dbReference type="ARBA" id="ARBA00011245"/>
    </source>
</evidence>